<sequence>RLHGAPPTEITNWKGSTDGVVLRGHGVPTVRVGPTPRPDPADPRRELFDLADLTAFARLYGEIALRHALSLPGLPPAPLSTDRRSG</sequence>
<feature type="compositionally biased region" description="Low complexity" evidence="1">
    <location>
        <begin position="25"/>
        <end position="34"/>
    </location>
</feature>
<evidence type="ECO:0000313" key="2">
    <source>
        <dbReference type="EMBL" id="MBO4209629.1"/>
    </source>
</evidence>
<evidence type="ECO:0000256" key="1">
    <source>
        <dbReference type="SAM" id="MobiDB-lite"/>
    </source>
</evidence>
<gene>
    <name evidence="2" type="ORF">GSF22_27100</name>
</gene>
<feature type="non-terminal residue" evidence="2">
    <location>
        <position position="1"/>
    </location>
</feature>
<name>A0ABS3VZ30_MICEH</name>
<accession>A0ABS3VZ30</accession>
<dbReference type="Gene3D" id="3.40.630.10">
    <property type="entry name" value="Zn peptidases"/>
    <property type="match status" value="1"/>
</dbReference>
<keyword evidence="3" id="KW-1185">Reference proteome</keyword>
<dbReference type="RefSeq" id="WP_208816589.1">
    <property type="nucleotide sequence ID" value="NZ_WVUH01000326.1"/>
</dbReference>
<organism evidence="2 3">
    <name type="scientific">Micromonospora echinofusca</name>
    <dbReference type="NCBI Taxonomy" id="47858"/>
    <lineage>
        <taxon>Bacteria</taxon>
        <taxon>Bacillati</taxon>
        <taxon>Actinomycetota</taxon>
        <taxon>Actinomycetes</taxon>
        <taxon>Micromonosporales</taxon>
        <taxon>Micromonosporaceae</taxon>
        <taxon>Micromonospora</taxon>
    </lineage>
</organism>
<proteinExistence type="predicted"/>
<feature type="region of interest" description="Disordered" evidence="1">
    <location>
        <begin position="25"/>
        <end position="44"/>
    </location>
</feature>
<dbReference type="SUPFAM" id="SSF53187">
    <property type="entry name" value="Zn-dependent exopeptidases"/>
    <property type="match status" value="1"/>
</dbReference>
<evidence type="ECO:0000313" key="3">
    <source>
        <dbReference type="Proteomes" id="UP000823521"/>
    </source>
</evidence>
<protein>
    <submittedName>
        <fullName evidence="2">Uncharacterized protein</fullName>
    </submittedName>
</protein>
<dbReference type="EMBL" id="WVUH01000326">
    <property type="protein sequence ID" value="MBO4209629.1"/>
    <property type="molecule type" value="Genomic_DNA"/>
</dbReference>
<dbReference type="Proteomes" id="UP000823521">
    <property type="component" value="Unassembled WGS sequence"/>
</dbReference>
<reference evidence="2 3" key="1">
    <citation type="submission" date="2019-12" db="EMBL/GenBank/DDBJ databases">
        <title>Whole genome sequencing of endophytic Actinobacterium Micromonospora sp. MPMI6T.</title>
        <authorList>
            <person name="Evv R."/>
            <person name="Podile A.R."/>
        </authorList>
    </citation>
    <scope>NUCLEOTIDE SEQUENCE [LARGE SCALE GENOMIC DNA]</scope>
    <source>
        <strain evidence="2 3">MPMI6</strain>
    </source>
</reference>
<comment type="caution">
    <text evidence="2">The sequence shown here is derived from an EMBL/GenBank/DDBJ whole genome shotgun (WGS) entry which is preliminary data.</text>
</comment>